<sequence length="301" mass="34683">MKFYIASPEYNRNSGGTIALHNLCHLINTHFDTHQAMMVRHNADASYAGFIRDALHPRFLCRRFMGRYETNPEWDTPFAEVACDSRDTIAIYPEIVLGNPTGCKNVARWFLHHPGFLNGKVHFGRGEIYFRHRDWVSSFEVNGSKTSKHLLKAYYFPSHIYNDPNNAIRDIECCHMIRKGRYTDRLHPTGSIELDGKSHEEIAAVFKRAKTFMCYDENTAYSRFAACCGCDSIVIPSKKQTPEEWLPSESDRFGIAYGTSEEQLAWARSTKGKMWEELNAEHENSLSAIRVCIAEMKEYFL</sequence>
<accession>K5D8I2</accession>
<dbReference type="Proteomes" id="UP000007993">
    <property type="component" value="Unassembled WGS sequence"/>
</dbReference>
<dbReference type="PATRIC" id="fig|993517.3.peg.6454"/>
<reference evidence="1 2" key="1">
    <citation type="journal article" date="2013" name="Mar. Genomics">
        <title>Expression of sulfatases in Rhodopirellula baltica and the diversity of sulfatases in the genus Rhodopirellula.</title>
        <authorList>
            <person name="Wegner C.E."/>
            <person name="Richter-Heitmann T."/>
            <person name="Klindworth A."/>
            <person name="Klockow C."/>
            <person name="Richter M."/>
            <person name="Achstetter T."/>
            <person name="Glockner F.O."/>
            <person name="Harder J."/>
        </authorList>
    </citation>
    <scope>NUCLEOTIDE SEQUENCE [LARGE SCALE GENOMIC DNA]</scope>
    <source>
        <strain evidence="1 2">SH28</strain>
    </source>
</reference>
<protein>
    <submittedName>
        <fullName evidence="1">WavQ protein</fullName>
    </submittedName>
</protein>
<dbReference type="EMBL" id="AMCW01000170">
    <property type="protein sequence ID" value="EKJ98737.1"/>
    <property type="molecule type" value="Genomic_DNA"/>
</dbReference>
<name>K5D8I2_RHOBT</name>
<evidence type="ECO:0000313" key="2">
    <source>
        <dbReference type="Proteomes" id="UP000007993"/>
    </source>
</evidence>
<organism evidence="1 2">
    <name type="scientific">Rhodopirellula baltica SH28</name>
    <dbReference type="NCBI Taxonomy" id="993517"/>
    <lineage>
        <taxon>Bacteria</taxon>
        <taxon>Pseudomonadati</taxon>
        <taxon>Planctomycetota</taxon>
        <taxon>Planctomycetia</taxon>
        <taxon>Pirellulales</taxon>
        <taxon>Pirellulaceae</taxon>
        <taxon>Rhodopirellula</taxon>
    </lineage>
</organism>
<evidence type="ECO:0000313" key="1">
    <source>
        <dbReference type="EMBL" id="EKJ98737.1"/>
    </source>
</evidence>
<dbReference type="AlphaFoldDB" id="K5D8I2"/>
<comment type="caution">
    <text evidence="1">The sequence shown here is derived from an EMBL/GenBank/DDBJ whole genome shotgun (WGS) entry which is preliminary data.</text>
</comment>
<gene>
    <name evidence="1" type="ORF">RBSH_05960</name>
</gene>
<proteinExistence type="predicted"/>
<dbReference type="RefSeq" id="WP_007335282.1">
    <property type="nucleotide sequence ID" value="NZ_AMCW01000170.1"/>
</dbReference>